<dbReference type="InterPro" id="IPR006311">
    <property type="entry name" value="TAT_signal"/>
</dbReference>
<sequence length="267" mass="29255">MVHHDSRDARRRAVFSHGSRRRFLAASGTGLLGLPGNFAVRPALSAEAESSGASGTAKATIMIVLAGGASHLDTWDMKPEAPAEIRGEFQPIETSAPGVRLCEHLPMTARHAHRLAVINSVDGTDPTNSHLGYYYHLTGHKLDPRTIIVPAERRQQRDDWPFIGSVVSAKLPQRGALPNAISYPWSPDGPADLRAGQFAGRLGIEHDPLCLLGKVEEPLKFQAPSLVLKGGLSARSLLHRRSLLAELDQSLRGLEQHRETRIWQRHQ</sequence>
<dbReference type="Pfam" id="PF07394">
    <property type="entry name" value="DUF1501"/>
    <property type="match status" value="1"/>
</dbReference>
<evidence type="ECO:0008006" key="2">
    <source>
        <dbReference type="Google" id="ProtNLM"/>
    </source>
</evidence>
<reference evidence="1" key="1">
    <citation type="submission" date="2018-05" db="EMBL/GenBank/DDBJ databases">
        <authorList>
            <person name="Lanie J.A."/>
            <person name="Ng W.-L."/>
            <person name="Kazmierczak K.M."/>
            <person name="Andrzejewski T.M."/>
            <person name="Davidsen T.M."/>
            <person name="Wayne K.J."/>
            <person name="Tettelin H."/>
            <person name="Glass J.I."/>
            <person name="Rusch D."/>
            <person name="Podicherti R."/>
            <person name="Tsui H.-C.T."/>
            <person name="Winkler M.E."/>
        </authorList>
    </citation>
    <scope>NUCLEOTIDE SEQUENCE</scope>
</reference>
<dbReference type="PROSITE" id="PS51318">
    <property type="entry name" value="TAT"/>
    <property type="match status" value="1"/>
</dbReference>
<dbReference type="InterPro" id="IPR010869">
    <property type="entry name" value="DUF1501"/>
</dbReference>
<evidence type="ECO:0000313" key="1">
    <source>
        <dbReference type="EMBL" id="SVD08002.1"/>
    </source>
</evidence>
<dbReference type="AlphaFoldDB" id="A0A382SEJ1"/>
<organism evidence="1">
    <name type="scientific">marine metagenome</name>
    <dbReference type="NCBI Taxonomy" id="408172"/>
    <lineage>
        <taxon>unclassified sequences</taxon>
        <taxon>metagenomes</taxon>
        <taxon>ecological metagenomes</taxon>
    </lineage>
</organism>
<feature type="non-terminal residue" evidence="1">
    <location>
        <position position="267"/>
    </location>
</feature>
<protein>
    <recommendedName>
        <fullName evidence="2">DUF1501 domain-containing protein</fullName>
    </recommendedName>
</protein>
<name>A0A382SEJ1_9ZZZZ</name>
<dbReference type="EMBL" id="UINC01128325">
    <property type="protein sequence ID" value="SVD08002.1"/>
    <property type="molecule type" value="Genomic_DNA"/>
</dbReference>
<accession>A0A382SEJ1</accession>
<gene>
    <name evidence="1" type="ORF">METZ01_LOCUS360856</name>
</gene>
<proteinExistence type="predicted"/>